<dbReference type="SUPFAM" id="SSF103473">
    <property type="entry name" value="MFS general substrate transporter"/>
    <property type="match status" value="1"/>
</dbReference>
<feature type="transmembrane region" description="Helical" evidence="7">
    <location>
        <begin position="131"/>
        <end position="151"/>
    </location>
</feature>
<feature type="transmembrane region" description="Helical" evidence="7">
    <location>
        <begin position="328"/>
        <end position="347"/>
    </location>
</feature>
<dbReference type="InterPro" id="IPR011701">
    <property type="entry name" value="MFS"/>
</dbReference>
<sequence length="395" mass="43095">MKNKFQFYVMISIVTISGISQGMLLPVIAVIFEKEGVSAGLNGFHASVLYLGILAISPFLEKPLRRYGTKPMILIGCLAVWSSLFLFIFIKGFISWLVLRFLIGVGDHMLHVGSQTWITTSTDKSKMGRSLSIYGLFFSVGFAIGPILSNTLQFGEYVPFLISGICCFIGWLFVLPLKNSIPVSSEKDSSNRSSFNRYRLVLKYSWVAMLGPMVYGILEAMLNSNFPVFAMRSGFSIKDISFLLLGFTVGGIITQIPLGYLGDRFGRGKVLKVVLILSTCVFLTGSFTSQFYFIAIVLILTGTLLGSCFSLGLGYVNDLLSEDLIPAGNIITGMAFSIGSVSGPIIGGKVMELFPHLNFFISISVLIGIIAIIFALNSVSLKSVNKSEEQLKIGS</sequence>
<organism evidence="9 10">
    <name type="scientific">Gottfriedia endophytica</name>
    <dbReference type="NCBI Taxonomy" id="2820819"/>
    <lineage>
        <taxon>Bacteria</taxon>
        <taxon>Bacillati</taxon>
        <taxon>Bacillota</taxon>
        <taxon>Bacilli</taxon>
        <taxon>Bacillales</taxon>
        <taxon>Bacillaceae</taxon>
        <taxon>Gottfriedia</taxon>
    </lineage>
</organism>
<gene>
    <name evidence="9" type="ORF">J5Y03_11740</name>
</gene>
<dbReference type="PANTHER" id="PTHR23521:SF2">
    <property type="entry name" value="TRANSPORTER MFS SUPERFAMILY"/>
    <property type="match status" value="1"/>
</dbReference>
<feature type="transmembrane region" description="Helical" evidence="7">
    <location>
        <begin position="44"/>
        <end position="60"/>
    </location>
</feature>
<evidence type="ECO:0000256" key="3">
    <source>
        <dbReference type="ARBA" id="ARBA00022475"/>
    </source>
</evidence>
<dbReference type="GO" id="GO:0005886">
    <property type="term" value="C:plasma membrane"/>
    <property type="evidence" value="ECO:0007669"/>
    <property type="project" value="UniProtKB-SubCell"/>
</dbReference>
<reference evidence="9" key="1">
    <citation type="submission" date="2021-04" db="EMBL/GenBank/DDBJ databases">
        <title>Genome seq and assembly of Bacillus sp.</title>
        <authorList>
            <person name="Chhetri G."/>
        </authorList>
    </citation>
    <scope>NUCLEOTIDE SEQUENCE</scope>
    <source>
        <strain evidence="9">RG28</strain>
    </source>
</reference>
<evidence type="ECO:0000256" key="1">
    <source>
        <dbReference type="ARBA" id="ARBA00004651"/>
    </source>
</evidence>
<dbReference type="InterPro" id="IPR020846">
    <property type="entry name" value="MFS_dom"/>
</dbReference>
<feature type="domain" description="Major facilitator superfamily (MFS) profile" evidence="8">
    <location>
        <begin position="6"/>
        <end position="380"/>
    </location>
</feature>
<evidence type="ECO:0000313" key="9">
    <source>
        <dbReference type="EMBL" id="MBP0725842.1"/>
    </source>
</evidence>
<evidence type="ECO:0000256" key="4">
    <source>
        <dbReference type="ARBA" id="ARBA00022692"/>
    </source>
</evidence>
<dbReference type="RefSeq" id="WP_209405827.1">
    <property type="nucleotide sequence ID" value="NZ_JAGIYQ010000007.1"/>
</dbReference>
<evidence type="ECO:0000256" key="2">
    <source>
        <dbReference type="ARBA" id="ARBA00022448"/>
    </source>
</evidence>
<name>A0A940NRT5_9BACI</name>
<feature type="transmembrane region" description="Helical" evidence="7">
    <location>
        <begin position="270"/>
        <end position="287"/>
    </location>
</feature>
<evidence type="ECO:0000256" key="6">
    <source>
        <dbReference type="ARBA" id="ARBA00023136"/>
    </source>
</evidence>
<keyword evidence="2" id="KW-0813">Transport</keyword>
<dbReference type="AlphaFoldDB" id="A0A940NRT5"/>
<feature type="transmembrane region" description="Helical" evidence="7">
    <location>
        <begin position="240"/>
        <end position="258"/>
    </location>
</feature>
<feature type="transmembrane region" description="Helical" evidence="7">
    <location>
        <begin position="157"/>
        <end position="177"/>
    </location>
</feature>
<protein>
    <submittedName>
        <fullName evidence="9">MFS transporter</fullName>
    </submittedName>
</protein>
<feature type="transmembrane region" description="Helical" evidence="7">
    <location>
        <begin position="359"/>
        <end position="379"/>
    </location>
</feature>
<feature type="transmembrane region" description="Helical" evidence="7">
    <location>
        <begin position="293"/>
        <end position="316"/>
    </location>
</feature>
<keyword evidence="3" id="KW-1003">Cell membrane</keyword>
<feature type="transmembrane region" description="Helical" evidence="7">
    <location>
        <begin position="72"/>
        <end position="90"/>
    </location>
</feature>
<accession>A0A940NRT5</accession>
<dbReference type="Gene3D" id="1.20.1250.20">
    <property type="entry name" value="MFS general substrate transporter like domains"/>
    <property type="match status" value="2"/>
</dbReference>
<evidence type="ECO:0000256" key="5">
    <source>
        <dbReference type="ARBA" id="ARBA00022989"/>
    </source>
</evidence>
<keyword evidence="6 7" id="KW-0472">Membrane</keyword>
<dbReference type="Proteomes" id="UP000682134">
    <property type="component" value="Unassembled WGS sequence"/>
</dbReference>
<feature type="transmembrane region" description="Helical" evidence="7">
    <location>
        <begin position="7"/>
        <end position="32"/>
    </location>
</feature>
<dbReference type="Pfam" id="PF07690">
    <property type="entry name" value="MFS_1"/>
    <property type="match status" value="1"/>
</dbReference>
<feature type="transmembrane region" description="Helical" evidence="7">
    <location>
        <begin position="198"/>
        <end position="218"/>
    </location>
</feature>
<evidence type="ECO:0000256" key="7">
    <source>
        <dbReference type="SAM" id="Phobius"/>
    </source>
</evidence>
<dbReference type="CDD" id="cd17477">
    <property type="entry name" value="MFS_YcaD_like"/>
    <property type="match status" value="1"/>
</dbReference>
<keyword evidence="10" id="KW-1185">Reference proteome</keyword>
<keyword evidence="4 7" id="KW-0812">Transmembrane</keyword>
<dbReference type="InterPro" id="IPR036259">
    <property type="entry name" value="MFS_trans_sf"/>
</dbReference>
<evidence type="ECO:0000313" key="10">
    <source>
        <dbReference type="Proteomes" id="UP000682134"/>
    </source>
</evidence>
<comment type="caution">
    <text evidence="9">The sequence shown here is derived from an EMBL/GenBank/DDBJ whole genome shotgun (WGS) entry which is preliminary data.</text>
</comment>
<dbReference type="EMBL" id="JAGIYQ010000007">
    <property type="protein sequence ID" value="MBP0725842.1"/>
    <property type="molecule type" value="Genomic_DNA"/>
</dbReference>
<comment type="subcellular location">
    <subcellularLocation>
        <location evidence="1">Cell membrane</location>
        <topology evidence="1">Multi-pass membrane protein</topology>
    </subcellularLocation>
</comment>
<dbReference type="GO" id="GO:0022857">
    <property type="term" value="F:transmembrane transporter activity"/>
    <property type="evidence" value="ECO:0007669"/>
    <property type="project" value="InterPro"/>
</dbReference>
<dbReference type="PANTHER" id="PTHR23521">
    <property type="entry name" value="TRANSPORTER MFS SUPERFAMILY"/>
    <property type="match status" value="1"/>
</dbReference>
<dbReference type="PROSITE" id="PS50850">
    <property type="entry name" value="MFS"/>
    <property type="match status" value="1"/>
</dbReference>
<keyword evidence="5 7" id="KW-1133">Transmembrane helix</keyword>
<evidence type="ECO:0000259" key="8">
    <source>
        <dbReference type="PROSITE" id="PS50850"/>
    </source>
</evidence>
<dbReference type="InterPro" id="IPR047200">
    <property type="entry name" value="MFS_YcaD-like"/>
</dbReference>
<proteinExistence type="predicted"/>